<keyword evidence="4 13" id="KW-0645">Protease</keyword>
<dbReference type="PANTHER" id="PTHR42837:SF2">
    <property type="entry name" value="MEMBRANE METALLOPROTEASE ARASP2, CHLOROPLASTIC-RELATED"/>
    <property type="match status" value="1"/>
</dbReference>
<dbReference type="NCBIfam" id="TIGR00054">
    <property type="entry name" value="RIP metalloprotease RseP"/>
    <property type="match status" value="1"/>
</dbReference>
<dbReference type="SMART" id="SM00228">
    <property type="entry name" value="PDZ"/>
    <property type="match status" value="1"/>
</dbReference>
<evidence type="ECO:0000259" key="12">
    <source>
        <dbReference type="PROSITE" id="PS50106"/>
    </source>
</evidence>
<dbReference type="EC" id="3.4.24.-" evidence="11"/>
<dbReference type="InterPro" id="IPR004387">
    <property type="entry name" value="Pept_M50_Zn"/>
</dbReference>
<dbReference type="RefSeq" id="WP_223903997.1">
    <property type="nucleotide sequence ID" value="NZ_AP024238.1"/>
</dbReference>
<evidence type="ECO:0000256" key="8">
    <source>
        <dbReference type="ARBA" id="ARBA00022989"/>
    </source>
</evidence>
<comment type="similarity">
    <text evidence="3 11">Belongs to the peptidase M50B family.</text>
</comment>
<dbReference type="CDD" id="cd23081">
    <property type="entry name" value="cpPDZ_EcRseP-like"/>
    <property type="match status" value="1"/>
</dbReference>
<dbReference type="InterPro" id="IPR008915">
    <property type="entry name" value="Peptidase_M50"/>
</dbReference>
<dbReference type="GO" id="GO:0006508">
    <property type="term" value="P:proteolysis"/>
    <property type="evidence" value="ECO:0007669"/>
    <property type="project" value="UniProtKB-KW"/>
</dbReference>
<feature type="domain" description="PDZ" evidence="12">
    <location>
        <begin position="226"/>
        <end position="280"/>
    </location>
</feature>
<evidence type="ECO:0000256" key="2">
    <source>
        <dbReference type="ARBA" id="ARBA00004141"/>
    </source>
</evidence>
<keyword evidence="9 11" id="KW-0482">Metalloprotease</keyword>
<evidence type="ECO:0000256" key="1">
    <source>
        <dbReference type="ARBA" id="ARBA00001947"/>
    </source>
</evidence>
<evidence type="ECO:0000313" key="13">
    <source>
        <dbReference type="EMBL" id="BCO27997.1"/>
    </source>
</evidence>
<dbReference type="PANTHER" id="PTHR42837">
    <property type="entry name" value="REGULATOR OF SIGMA-E PROTEASE RSEP"/>
    <property type="match status" value="1"/>
</dbReference>
<keyword evidence="5 11" id="KW-0812">Transmembrane</keyword>
<evidence type="ECO:0000256" key="11">
    <source>
        <dbReference type="RuleBase" id="RU362031"/>
    </source>
</evidence>
<feature type="transmembrane region" description="Helical" evidence="11">
    <location>
        <begin position="380"/>
        <end position="402"/>
    </location>
</feature>
<dbReference type="Pfam" id="PF17820">
    <property type="entry name" value="PDZ_6"/>
    <property type="match status" value="1"/>
</dbReference>
<evidence type="ECO:0000256" key="3">
    <source>
        <dbReference type="ARBA" id="ARBA00007931"/>
    </source>
</evidence>
<name>A0ABN6D7L2_9BURK</name>
<dbReference type="InterPro" id="IPR001478">
    <property type="entry name" value="PDZ"/>
</dbReference>
<keyword evidence="11" id="KW-0479">Metal-binding</keyword>
<feature type="transmembrane region" description="Helical" evidence="11">
    <location>
        <begin position="433"/>
        <end position="453"/>
    </location>
</feature>
<keyword evidence="8 11" id="KW-1133">Transmembrane helix</keyword>
<gene>
    <name evidence="13" type="ORF">MIZ03_2890</name>
</gene>
<evidence type="ECO:0000256" key="9">
    <source>
        <dbReference type="ARBA" id="ARBA00023049"/>
    </source>
</evidence>
<dbReference type="Pfam" id="PF02163">
    <property type="entry name" value="Peptidase_M50"/>
    <property type="match status" value="1"/>
</dbReference>
<evidence type="ECO:0000256" key="6">
    <source>
        <dbReference type="ARBA" id="ARBA00022801"/>
    </source>
</evidence>
<dbReference type="CDD" id="cd06163">
    <property type="entry name" value="S2P-M50_PDZ_RseP-like"/>
    <property type="match status" value="2"/>
</dbReference>
<sequence>MLTLPAFILAIALLIAVHEYGHYRMALACGVQVLRFSLGFGKPIYRWKIQNSDTEFVLALFPLGGYVKMLDEREAPVAAELRHLAFNTQPLSRRAAIVAAGPLANLGLAVLLYACVNWLGVELPAPVLSRPESQTLASQAGLIGGERVLRAGFVGQALLPVQSFEDLRWTLTRGSLQAEDIQLVVNPANSKDERDVILRLSSFPQAEVDTHLFSRIGILGPFSRPMIGQLLADGAAEQAGLRDGDEVIRVNDQPMVDGQQLRQWIRQSGAKGSVTVQTWEILRNDQIQHLSVTPQVVTEGGQLIGRIGAYVGAPPEMILIRYGVLEGIGQAAVKTWEVSALTLKMMGRMLIGEASIKNISGPLTIAEYAGKSAGLGLTQYLIFLALISVSLGVLNLLPLPILDGGHLMYYLWEGVTGKPVSEAWMERLQRGGMAVLMLMMLIALFNDISRLFAF</sequence>
<dbReference type="Proteomes" id="UP000824366">
    <property type="component" value="Chromosome"/>
</dbReference>
<evidence type="ECO:0000256" key="10">
    <source>
        <dbReference type="ARBA" id="ARBA00023136"/>
    </source>
</evidence>
<keyword evidence="7 11" id="KW-0862">Zinc</keyword>
<dbReference type="InterPro" id="IPR036034">
    <property type="entry name" value="PDZ_sf"/>
</dbReference>
<dbReference type="InterPro" id="IPR041489">
    <property type="entry name" value="PDZ_6"/>
</dbReference>
<comment type="cofactor">
    <cofactor evidence="1 11">
        <name>Zn(2+)</name>
        <dbReference type="ChEBI" id="CHEBI:29105"/>
    </cofactor>
</comment>
<protein>
    <recommendedName>
        <fullName evidence="11">Zinc metalloprotease</fullName>
        <ecNumber evidence="11">3.4.24.-</ecNumber>
    </recommendedName>
</protein>
<accession>A0ABN6D7L2</accession>
<dbReference type="EMBL" id="AP024238">
    <property type="protein sequence ID" value="BCO27997.1"/>
    <property type="molecule type" value="Genomic_DNA"/>
</dbReference>
<dbReference type="PROSITE" id="PS50106">
    <property type="entry name" value="PDZ"/>
    <property type="match status" value="1"/>
</dbReference>
<proteinExistence type="inferred from homology"/>
<evidence type="ECO:0000313" key="14">
    <source>
        <dbReference type="Proteomes" id="UP000824366"/>
    </source>
</evidence>
<dbReference type="GO" id="GO:0008233">
    <property type="term" value="F:peptidase activity"/>
    <property type="evidence" value="ECO:0007669"/>
    <property type="project" value="UniProtKB-KW"/>
</dbReference>
<keyword evidence="6 11" id="KW-0378">Hydrolase</keyword>
<reference evidence="13 14" key="1">
    <citation type="journal article" date="2021" name="Microbiol. Spectr.">
        <title>A Single Bacterium Capable of Oxidation and Reduction of Iron at Circumneutral pH.</title>
        <authorList>
            <person name="Kato S."/>
            <person name="Ohkuma M."/>
        </authorList>
    </citation>
    <scope>NUCLEOTIDE SEQUENCE [LARGE SCALE GENOMIC DNA]</scope>
    <source>
        <strain evidence="13 14">MIZ03</strain>
    </source>
</reference>
<organism evidence="13 14">
    <name type="scientific">Rhodoferax lithotrophicus</name>
    <dbReference type="NCBI Taxonomy" id="2798804"/>
    <lineage>
        <taxon>Bacteria</taxon>
        <taxon>Pseudomonadati</taxon>
        <taxon>Pseudomonadota</taxon>
        <taxon>Betaproteobacteria</taxon>
        <taxon>Burkholderiales</taxon>
        <taxon>Comamonadaceae</taxon>
        <taxon>Rhodoferax</taxon>
    </lineage>
</organism>
<keyword evidence="14" id="KW-1185">Reference proteome</keyword>
<evidence type="ECO:0000256" key="7">
    <source>
        <dbReference type="ARBA" id="ARBA00022833"/>
    </source>
</evidence>
<evidence type="ECO:0000256" key="4">
    <source>
        <dbReference type="ARBA" id="ARBA00022670"/>
    </source>
</evidence>
<evidence type="ECO:0000256" key="5">
    <source>
        <dbReference type="ARBA" id="ARBA00022692"/>
    </source>
</evidence>
<keyword evidence="10 11" id="KW-0472">Membrane</keyword>
<comment type="subcellular location">
    <subcellularLocation>
        <location evidence="2">Membrane</location>
        <topology evidence="2">Multi-pass membrane protein</topology>
    </subcellularLocation>
</comment>
<dbReference type="SUPFAM" id="SSF50156">
    <property type="entry name" value="PDZ domain-like"/>
    <property type="match status" value="1"/>
</dbReference>
<dbReference type="Gene3D" id="2.30.42.10">
    <property type="match status" value="2"/>
</dbReference>